<dbReference type="SUPFAM" id="SSF158446">
    <property type="entry name" value="IVS-encoded protein-like"/>
    <property type="match status" value="1"/>
</dbReference>
<dbReference type="CDD" id="cd16377">
    <property type="entry name" value="23S_rRNA_IVP_like"/>
    <property type="match status" value="1"/>
</dbReference>
<dbReference type="RefSeq" id="WP_343331443.1">
    <property type="nucleotide sequence ID" value="NZ_JAPOHD010000005.1"/>
</dbReference>
<evidence type="ECO:0000313" key="2">
    <source>
        <dbReference type="Proteomes" id="UP001145087"/>
    </source>
</evidence>
<dbReference type="Gene3D" id="1.20.1440.60">
    <property type="entry name" value="23S rRNA-intervening sequence"/>
    <property type="match status" value="1"/>
</dbReference>
<protein>
    <submittedName>
        <fullName evidence="1">Four helix bundle protein</fullName>
    </submittedName>
</protein>
<name>A0A9X3F216_9BACT</name>
<proteinExistence type="predicted"/>
<evidence type="ECO:0000313" key="1">
    <source>
        <dbReference type="EMBL" id="MCY1719106.1"/>
    </source>
</evidence>
<keyword evidence="2" id="KW-1185">Reference proteome</keyword>
<dbReference type="EMBL" id="JAPOHD010000005">
    <property type="protein sequence ID" value="MCY1719106.1"/>
    <property type="molecule type" value="Genomic_DNA"/>
</dbReference>
<dbReference type="PANTHER" id="PTHR38471:SF2">
    <property type="entry name" value="FOUR HELIX BUNDLE PROTEIN"/>
    <property type="match status" value="1"/>
</dbReference>
<gene>
    <name evidence="1" type="ORF">OU798_02045</name>
</gene>
<accession>A0A9X3F216</accession>
<reference evidence="1" key="1">
    <citation type="submission" date="2022-11" db="EMBL/GenBank/DDBJ databases">
        <title>Marilongibacter aestuarii gen. nov., sp. nov., isolated from tidal flat sediment.</title>
        <authorList>
            <person name="Jiayan W."/>
        </authorList>
    </citation>
    <scope>NUCLEOTIDE SEQUENCE</scope>
    <source>
        <strain evidence="1">Z1-6</strain>
    </source>
</reference>
<dbReference type="AlphaFoldDB" id="A0A9X3F216"/>
<organism evidence="1 2">
    <name type="scientific">Draconibacterium aestuarii</name>
    <dbReference type="NCBI Taxonomy" id="2998507"/>
    <lineage>
        <taxon>Bacteria</taxon>
        <taxon>Pseudomonadati</taxon>
        <taxon>Bacteroidota</taxon>
        <taxon>Bacteroidia</taxon>
        <taxon>Marinilabiliales</taxon>
        <taxon>Prolixibacteraceae</taxon>
        <taxon>Draconibacterium</taxon>
    </lineage>
</organism>
<dbReference type="InterPro" id="IPR012657">
    <property type="entry name" value="23S_rRNA-intervening_sequence"/>
</dbReference>
<dbReference type="Pfam" id="PF05635">
    <property type="entry name" value="23S_rRNA_IVP"/>
    <property type="match status" value="1"/>
</dbReference>
<dbReference type="PANTHER" id="PTHR38471">
    <property type="entry name" value="FOUR HELIX BUNDLE PROTEIN"/>
    <property type="match status" value="1"/>
</dbReference>
<comment type="caution">
    <text evidence="1">The sequence shown here is derived from an EMBL/GenBank/DDBJ whole genome shotgun (WGS) entry which is preliminary data.</text>
</comment>
<sequence length="124" mass="14696">MERIRSHRELKVYQLSFEAGMEIFRLTKQFPKEERYSLTDQIRRSSRSVSANLAEAFRKRRYPRSFVSKLSDSEGEAAETQNWPDYSLACEYVSKKEHSSLNTKYDYILGMIVNMINNPEKWSI</sequence>
<dbReference type="Proteomes" id="UP001145087">
    <property type="component" value="Unassembled WGS sequence"/>
</dbReference>
<dbReference type="NCBIfam" id="TIGR02436">
    <property type="entry name" value="four helix bundle protein"/>
    <property type="match status" value="1"/>
</dbReference>
<dbReference type="InterPro" id="IPR036583">
    <property type="entry name" value="23S_rRNA_IVS_sf"/>
</dbReference>